<dbReference type="InterPro" id="IPR037185">
    <property type="entry name" value="EmrE-like"/>
</dbReference>
<dbReference type="EMBL" id="CAICTM010000238">
    <property type="protein sequence ID" value="CAB9505676.1"/>
    <property type="molecule type" value="Genomic_DNA"/>
</dbReference>
<feature type="transmembrane region" description="Helical" evidence="1">
    <location>
        <begin position="66"/>
        <end position="86"/>
    </location>
</feature>
<protein>
    <recommendedName>
        <fullName evidence="2">EamA domain-containing protein</fullName>
    </recommendedName>
</protein>
<feature type="transmembrane region" description="Helical" evidence="1">
    <location>
        <begin position="128"/>
        <end position="146"/>
    </location>
</feature>
<dbReference type="AlphaFoldDB" id="A0A9N8H918"/>
<feature type="transmembrane region" description="Helical" evidence="1">
    <location>
        <begin position="38"/>
        <end position="60"/>
    </location>
</feature>
<evidence type="ECO:0000256" key="1">
    <source>
        <dbReference type="SAM" id="Phobius"/>
    </source>
</evidence>
<dbReference type="InterPro" id="IPR000620">
    <property type="entry name" value="EamA_dom"/>
</dbReference>
<name>A0A9N8H918_9STRA</name>
<accession>A0A9N8H918</accession>
<gene>
    <name evidence="3" type="ORF">SEMRO_239_G095900.1</name>
</gene>
<proteinExistence type="predicted"/>
<feature type="domain" description="EamA" evidence="2">
    <location>
        <begin position="6"/>
        <end position="145"/>
    </location>
</feature>
<reference evidence="3" key="1">
    <citation type="submission" date="2020-06" db="EMBL/GenBank/DDBJ databases">
        <authorList>
            <consortium name="Plant Systems Biology data submission"/>
        </authorList>
    </citation>
    <scope>NUCLEOTIDE SEQUENCE</scope>
    <source>
        <strain evidence="3">D6</strain>
    </source>
</reference>
<comment type="caution">
    <text evidence="3">The sequence shown here is derived from an EMBL/GenBank/DDBJ whole genome shotgun (WGS) entry which is preliminary data.</text>
</comment>
<organism evidence="3 4">
    <name type="scientific">Seminavis robusta</name>
    <dbReference type="NCBI Taxonomy" id="568900"/>
    <lineage>
        <taxon>Eukaryota</taxon>
        <taxon>Sar</taxon>
        <taxon>Stramenopiles</taxon>
        <taxon>Ochrophyta</taxon>
        <taxon>Bacillariophyta</taxon>
        <taxon>Bacillariophyceae</taxon>
        <taxon>Bacillariophycidae</taxon>
        <taxon>Naviculales</taxon>
        <taxon>Naviculaceae</taxon>
        <taxon>Seminavis</taxon>
    </lineage>
</organism>
<keyword evidence="1" id="KW-0472">Membrane</keyword>
<evidence type="ECO:0000313" key="3">
    <source>
        <dbReference type="EMBL" id="CAB9505676.1"/>
    </source>
</evidence>
<dbReference type="Proteomes" id="UP001153069">
    <property type="component" value="Unassembled WGS sequence"/>
</dbReference>
<dbReference type="SUPFAM" id="SSF103481">
    <property type="entry name" value="Multidrug resistance efflux transporter EmrE"/>
    <property type="match status" value="1"/>
</dbReference>
<feature type="transmembrane region" description="Helical" evidence="1">
    <location>
        <begin position="98"/>
        <end position="122"/>
    </location>
</feature>
<dbReference type="Pfam" id="PF00892">
    <property type="entry name" value="EamA"/>
    <property type="match status" value="1"/>
</dbReference>
<evidence type="ECO:0000313" key="4">
    <source>
        <dbReference type="Proteomes" id="UP001153069"/>
    </source>
</evidence>
<evidence type="ECO:0000259" key="2">
    <source>
        <dbReference type="Pfam" id="PF00892"/>
    </source>
</evidence>
<sequence>MTTTNGIGLPLLSALCYGGSEVLVKVGTTGLAAHEVQLIKTIVTTLCFLGVAFNASGGAILHSKGFSSSSALVATCMTAGVCAFIGGLLKTTAIKNGAALGTVSALTAFYPAVAFVGSVAFFGEELKPNKVVGLGFALLSILAFSYEPKAAVKILKEE</sequence>
<keyword evidence="4" id="KW-1185">Reference proteome</keyword>
<keyword evidence="1" id="KW-1133">Transmembrane helix</keyword>
<dbReference type="GO" id="GO:0016020">
    <property type="term" value="C:membrane"/>
    <property type="evidence" value="ECO:0007669"/>
    <property type="project" value="InterPro"/>
</dbReference>
<keyword evidence="1" id="KW-0812">Transmembrane</keyword>